<dbReference type="EMBL" id="KV428106">
    <property type="protein sequence ID" value="KZT36495.1"/>
    <property type="molecule type" value="Genomic_DNA"/>
</dbReference>
<gene>
    <name evidence="2" type="ORF">SISSUDRAFT_1049841</name>
</gene>
<reference evidence="2 3" key="1">
    <citation type="journal article" date="2016" name="Mol. Biol. Evol.">
        <title>Comparative Genomics of Early-Diverging Mushroom-Forming Fungi Provides Insights into the Origins of Lignocellulose Decay Capabilities.</title>
        <authorList>
            <person name="Nagy L.G."/>
            <person name="Riley R."/>
            <person name="Tritt A."/>
            <person name="Adam C."/>
            <person name="Daum C."/>
            <person name="Floudas D."/>
            <person name="Sun H."/>
            <person name="Yadav J.S."/>
            <person name="Pangilinan J."/>
            <person name="Larsson K.H."/>
            <person name="Matsuura K."/>
            <person name="Barry K."/>
            <person name="Labutti K."/>
            <person name="Kuo R."/>
            <person name="Ohm R.A."/>
            <person name="Bhattacharya S.S."/>
            <person name="Shirouzu T."/>
            <person name="Yoshinaga Y."/>
            <person name="Martin F.M."/>
            <person name="Grigoriev I.V."/>
            <person name="Hibbett D.S."/>
        </authorList>
    </citation>
    <scope>NUCLEOTIDE SEQUENCE [LARGE SCALE GENOMIC DNA]</scope>
    <source>
        <strain evidence="2 3">HHB10207 ss-3</strain>
    </source>
</reference>
<proteinExistence type="predicted"/>
<organism evidence="2 3">
    <name type="scientific">Sistotremastrum suecicum HHB10207 ss-3</name>
    <dbReference type="NCBI Taxonomy" id="1314776"/>
    <lineage>
        <taxon>Eukaryota</taxon>
        <taxon>Fungi</taxon>
        <taxon>Dikarya</taxon>
        <taxon>Basidiomycota</taxon>
        <taxon>Agaricomycotina</taxon>
        <taxon>Agaricomycetes</taxon>
        <taxon>Sistotremastrales</taxon>
        <taxon>Sistotremastraceae</taxon>
        <taxon>Sistotremastrum</taxon>
    </lineage>
</organism>
<keyword evidence="3" id="KW-1185">Reference proteome</keyword>
<sequence>MSRIHNSKFPATCVVQARNRSSATAFSHSQNAFVYKAIQGDQSLPLVLMVGIRCTIALFLCLMATKFAAPTLPANSDLENEGC</sequence>
<accession>A0A166BKR0</accession>
<evidence type="ECO:0000256" key="1">
    <source>
        <dbReference type="SAM" id="Phobius"/>
    </source>
</evidence>
<evidence type="ECO:0000313" key="3">
    <source>
        <dbReference type="Proteomes" id="UP000076798"/>
    </source>
</evidence>
<evidence type="ECO:0000313" key="2">
    <source>
        <dbReference type="EMBL" id="KZT36495.1"/>
    </source>
</evidence>
<keyword evidence="1" id="KW-0472">Membrane</keyword>
<feature type="transmembrane region" description="Helical" evidence="1">
    <location>
        <begin position="46"/>
        <end position="69"/>
    </location>
</feature>
<name>A0A166BKR0_9AGAM</name>
<feature type="non-terminal residue" evidence="2">
    <location>
        <position position="83"/>
    </location>
</feature>
<keyword evidence="1" id="KW-0812">Transmembrane</keyword>
<keyword evidence="1" id="KW-1133">Transmembrane helix</keyword>
<protein>
    <submittedName>
        <fullName evidence="2">Uncharacterized protein</fullName>
    </submittedName>
</protein>
<dbReference type="AlphaFoldDB" id="A0A166BKR0"/>
<dbReference type="Proteomes" id="UP000076798">
    <property type="component" value="Unassembled WGS sequence"/>
</dbReference>